<dbReference type="InterPro" id="IPR001466">
    <property type="entry name" value="Beta-lactam-related"/>
</dbReference>
<dbReference type="PANTHER" id="PTHR46825">
    <property type="entry name" value="D-ALANYL-D-ALANINE-CARBOXYPEPTIDASE/ENDOPEPTIDASE AMPH"/>
    <property type="match status" value="1"/>
</dbReference>
<gene>
    <name evidence="3" type="primary">LOC106080054</name>
</gene>
<keyword evidence="2" id="KW-1185">Reference proteome</keyword>
<name>A0A9W3B5L7_BIOGL</name>
<dbReference type="GeneID" id="106080054"/>
<dbReference type="PANTHER" id="PTHR46825:SF15">
    <property type="entry name" value="BETA-LACTAMASE-RELATED DOMAIN-CONTAINING PROTEIN"/>
    <property type="match status" value="1"/>
</dbReference>
<reference evidence="3" key="1">
    <citation type="submission" date="2025-08" db="UniProtKB">
        <authorList>
            <consortium name="RefSeq"/>
        </authorList>
    </citation>
    <scope>IDENTIFICATION</scope>
</reference>
<dbReference type="SUPFAM" id="SSF56601">
    <property type="entry name" value="beta-lactamase/transpeptidase-like"/>
    <property type="match status" value="1"/>
</dbReference>
<dbReference type="RefSeq" id="XP_055894763.1">
    <property type="nucleotide sequence ID" value="XM_056038788.1"/>
</dbReference>
<evidence type="ECO:0000313" key="3">
    <source>
        <dbReference type="RefSeq" id="XP_055894763.1"/>
    </source>
</evidence>
<sequence>MIDHHIQIKSLTHKTICPIQNFWRGPKMLTVLTRLILICVVLGGKGRAEVISYESEQKLVNLLKHVMECREIPGLTLTLVRGKEYKTIPMGVANRATGEKVTPNTLFFIGAITQTFTATLLAEQMQRSAGVLHFDTPISQLIGGEFQLANKQLTESVTLRDALTHRTGISPGSVAGLTGLPKAMSRLEVISHLKELPQQAHFRDDFQFNQFMYTLAAYVGEKISASSWEKLMRTHILDKLLMSSTVVAVDDATGPEFARSYVSEQSELVEVPADAFELGPLAPSGTMYTNAEDMAKALKLFLADPYLTAQVRIPPPVLEELMTPRFLLPLAIRAGLDRSSYFWPVPDFNVGYGMGFFRNTYRGFQIPWHASSVHGFTSIMWLVPEKNVGLFLSVNGQKHNENPLGIIQMLTYYITDLMLGFDPWINETSACTFPEPFVKAIEFPNVEFKPQVADYALAEYQGTFSSKLLGDIVIRKSATNPKALTMTMGKLTGTLHPEGGNVFRLFLEGAYRYMQVPVAGKHPIPFARVFFDFKSNQCVGLKLPDSVFGGNPVDFPKTNSFKEEL</sequence>
<dbReference type="AlphaFoldDB" id="A0A9W3B5L7"/>
<feature type="domain" description="Beta-lactamase-related" evidence="1">
    <location>
        <begin position="61"/>
        <end position="401"/>
    </location>
</feature>
<dbReference type="InterPro" id="IPR050491">
    <property type="entry name" value="AmpC-like"/>
</dbReference>
<evidence type="ECO:0000313" key="2">
    <source>
        <dbReference type="Proteomes" id="UP001165740"/>
    </source>
</evidence>
<dbReference type="OrthoDB" id="5946976at2759"/>
<dbReference type="Gene3D" id="3.40.710.10">
    <property type="entry name" value="DD-peptidase/beta-lactamase superfamily"/>
    <property type="match status" value="1"/>
</dbReference>
<dbReference type="OMA" id="KLMRTHI"/>
<protein>
    <submittedName>
        <fullName evidence="3">Beta-lactamase-like</fullName>
    </submittedName>
</protein>
<proteinExistence type="predicted"/>
<accession>A0A9W3B5L7</accession>
<dbReference type="InterPro" id="IPR012338">
    <property type="entry name" value="Beta-lactam/transpept-like"/>
</dbReference>
<dbReference type="Proteomes" id="UP001165740">
    <property type="component" value="Chromosome 8"/>
</dbReference>
<organism evidence="2 3">
    <name type="scientific">Biomphalaria glabrata</name>
    <name type="common">Bloodfluke planorb</name>
    <name type="synonym">Freshwater snail</name>
    <dbReference type="NCBI Taxonomy" id="6526"/>
    <lineage>
        <taxon>Eukaryota</taxon>
        <taxon>Metazoa</taxon>
        <taxon>Spiralia</taxon>
        <taxon>Lophotrochozoa</taxon>
        <taxon>Mollusca</taxon>
        <taxon>Gastropoda</taxon>
        <taxon>Heterobranchia</taxon>
        <taxon>Euthyneura</taxon>
        <taxon>Panpulmonata</taxon>
        <taxon>Hygrophila</taxon>
        <taxon>Lymnaeoidea</taxon>
        <taxon>Planorbidae</taxon>
        <taxon>Biomphalaria</taxon>
    </lineage>
</organism>
<dbReference type="Pfam" id="PF00144">
    <property type="entry name" value="Beta-lactamase"/>
    <property type="match status" value="1"/>
</dbReference>
<evidence type="ECO:0000259" key="1">
    <source>
        <dbReference type="Pfam" id="PF00144"/>
    </source>
</evidence>